<dbReference type="EMBL" id="CP033464">
    <property type="protein sequence ID" value="QDX93600.1"/>
    <property type="molecule type" value="Genomic_DNA"/>
</dbReference>
<dbReference type="GO" id="GO:0003676">
    <property type="term" value="F:nucleic acid binding"/>
    <property type="evidence" value="ECO:0007669"/>
    <property type="project" value="InterPro"/>
</dbReference>
<gene>
    <name evidence="1" type="ORF">EEL30_15620</name>
</gene>
<reference evidence="1 2" key="1">
    <citation type="submission" date="2018-11" db="EMBL/GenBank/DDBJ databases">
        <title>Phylogenetic determinants of toxin gene distribution in genomes of Brevibacillus laterosporus.</title>
        <authorList>
            <person name="Glare T.R."/>
            <person name="Durrant A."/>
            <person name="Berry C."/>
            <person name="Palma L."/>
            <person name="Ormskirk M."/>
            <person name="Cox M.O."/>
        </authorList>
    </citation>
    <scope>NUCLEOTIDE SEQUENCE [LARGE SCALE GENOMIC DNA]</scope>
    <source>
        <strain evidence="1 2">1821L</strain>
    </source>
</reference>
<sequence length="131" mass="14775">MANYSNNIGAHSQLLAKTALLANGYEIANPEAPEVYDIVARHPLSRDWQTFQVKTVRRREDRGALVVCGSRNSGDVYSLDDCDYLIGVLDGGDVYLIENRELSEYWATPDNINEKWRKLSTVIQKQLSEAV</sequence>
<dbReference type="Proteomes" id="UP000319432">
    <property type="component" value="Chromosome"/>
</dbReference>
<dbReference type="OrthoDB" id="2365401at2"/>
<dbReference type="AlphaFoldDB" id="A0A518V9C5"/>
<name>A0A518V9C5_BRELA</name>
<evidence type="ECO:0008006" key="3">
    <source>
        <dbReference type="Google" id="ProtNLM"/>
    </source>
</evidence>
<dbReference type="InterPro" id="IPR011856">
    <property type="entry name" value="tRNA_endonuc-like_dom_sf"/>
</dbReference>
<evidence type="ECO:0000313" key="1">
    <source>
        <dbReference type="EMBL" id="QDX93600.1"/>
    </source>
</evidence>
<proteinExistence type="predicted"/>
<accession>A0A518V9C5</accession>
<evidence type="ECO:0000313" key="2">
    <source>
        <dbReference type="Proteomes" id="UP000319432"/>
    </source>
</evidence>
<protein>
    <recommendedName>
        <fullName evidence="3">PD(D/E)XK endonuclease domain-containing protein</fullName>
    </recommendedName>
</protein>
<organism evidence="1 2">
    <name type="scientific">Brevibacillus laterosporus</name>
    <name type="common">Bacillus laterosporus</name>
    <dbReference type="NCBI Taxonomy" id="1465"/>
    <lineage>
        <taxon>Bacteria</taxon>
        <taxon>Bacillati</taxon>
        <taxon>Bacillota</taxon>
        <taxon>Bacilli</taxon>
        <taxon>Bacillales</taxon>
        <taxon>Paenibacillaceae</taxon>
        <taxon>Brevibacillus</taxon>
    </lineage>
</organism>
<dbReference type="Gene3D" id="3.40.1350.10">
    <property type="match status" value="1"/>
</dbReference>
<keyword evidence="2" id="KW-1185">Reference proteome</keyword>